<name>A0A384J750_BOTFB</name>
<dbReference type="OrthoDB" id="1658288at2759"/>
<dbReference type="InterPro" id="IPR050316">
    <property type="entry name" value="Tyrosinase/Hemocyanin"/>
</dbReference>
<dbReference type="AlphaFoldDB" id="A0A384J750"/>
<organism evidence="7 8">
    <name type="scientific">Botryotinia fuckeliana (strain B05.10)</name>
    <name type="common">Noble rot fungus</name>
    <name type="synonym">Botrytis cinerea</name>
    <dbReference type="NCBI Taxonomy" id="332648"/>
    <lineage>
        <taxon>Eukaryota</taxon>
        <taxon>Fungi</taxon>
        <taxon>Dikarya</taxon>
        <taxon>Ascomycota</taxon>
        <taxon>Pezizomycotina</taxon>
        <taxon>Leotiomycetes</taxon>
        <taxon>Helotiales</taxon>
        <taxon>Sclerotiniaceae</taxon>
        <taxon>Botrytis</taxon>
    </lineage>
</organism>
<keyword evidence="8" id="KW-1185">Reference proteome</keyword>
<evidence type="ECO:0000256" key="3">
    <source>
        <dbReference type="ARBA" id="ARBA00023002"/>
    </source>
</evidence>
<evidence type="ECO:0000256" key="1">
    <source>
        <dbReference type="ARBA" id="ARBA00001973"/>
    </source>
</evidence>
<dbReference type="PROSITE" id="PS00498">
    <property type="entry name" value="TYROSINASE_2"/>
    <property type="match status" value="1"/>
</dbReference>
<dbReference type="Pfam" id="PF18132">
    <property type="entry name" value="Tyrosinase_C"/>
    <property type="match status" value="1"/>
</dbReference>
<evidence type="ECO:0000256" key="4">
    <source>
        <dbReference type="ARBA" id="ARBA00023033"/>
    </source>
</evidence>
<proteinExistence type="predicted"/>
<keyword evidence="2" id="KW-0479">Metal-binding</keyword>
<comment type="cofactor">
    <cofactor evidence="1">
        <name>Cu(2+)</name>
        <dbReference type="ChEBI" id="CHEBI:29036"/>
    </cofactor>
</comment>
<dbReference type="EMBL" id="CP009805">
    <property type="protein sequence ID" value="ATZ46227.1"/>
    <property type="molecule type" value="Genomic_DNA"/>
</dbReference>
<dbReference type="PROSITE" id="PS51257">
    <property type="entry name" value="PROKAR_LIPOPROTEIN"/>
    <property type="match status" value="1"/>
</dbReference>
<dbReference type="PRINTS" id="PR00092">
    <property type="entry name" value="TYROSINASE"/>
</dbReference>
<dbReference type="SUPFAM" id="SSF48056">
    <property type="entry name" value="Di-copper centre-containing domain"/>
    <property type="match status" value="1"/>
</dbReference>
<dbReference type="KEGG" id="bfu:BCIN_01g08630"/>
<dbReference type="PROSITE" id="PS00497">
    <property type="entry name" value="TYROSINASE_1"/>
    <property type="match status" value="1"/>
</dbReference>
<evidence type="ECO:0000313" key="7">
    <source>
        <dbReference type="EMBL" id="ATZ46227.1"/>
    </source>
</evidence>
<evidence type="ECO:0000313" key="8">
    <source>
        <dbReference type="Proteomes" id="UP000001798"/>
    </source>
</evidence>
<evidence type="ECO:0000259" key="5">
    <source>
        <dbReference type="PROSITE" id="PS00497"/>
    </source>
</evidence>
<dbReference type="RefSeq" id="XP_001560963.1">
    <property type="nucleotide sequence ID" value="XM_001560913.2"/>
</dbReference>
<dbReference type="InterPro" id="IPR008922">
    <property type="entry name" value="Di-copper_centre_dom_sf"/>
</dbReference>
<evidence type="ECO:0000256" key="2">
    <source>
        <dbReference type="ARBA" id="ARBA00022723"/>
    </source>
</evidence>
<dbReference type="OMA" id="ESIFLTW"/>
<reference evidence="7 8" key="1">
    <citation type="journal article" date="2011" name="PLoS Genet.">
        <title>Genomic analysis of the necrotrophic fungal pathogens Sclerotinia sclerotiorum and Botrytis cinerea.</title>
        <authorList>
            <person name="Amselem J."/>
            <person name="Cuomo C.A."/>
            <person name="van Kan J.A."/>
            <person name="Viaud M."/>
            <person name="Benito E.P."/>
            <person name="Couloux A."/>
            <person name="Coutinho P.M."/>
            <person name="de Vries R.P."/>
            <person name="Dyer P.S."/>
            <person name="Fillinger S."/>
            <person name="Fournier E."/>
            <person name="Gout L."/>
            <person name="Hahn M."/>
            <person name="Kohn L."/>
            <person name="Lapalu N."/>
            <person name="Plummer K.M."/>
            <person name="Pradier J.M."/>
            <person name="Quevillon E."/>
            <person name="Sharon A."/>
            <person name="Simon A."/>
            <person name="ten Have A."/>
            <person name="Tudzynski B."/>
            <person name="Tudzynski P."/>
            <person name="Wincker P."/>
            <person name="Andrew M."/>
            <person name="Anthouard V."/>
            <person name="Beever R.E."/>
            <person name="Beffa R."/>
            <person name="Benoit I."/>
            <person name="Bouzid O."/>
            <person name="Brault B."/>
            <person name="Chen Z."/>
            <person name="Choquer M."/>
            <person name="Collemare J."/>
            <person name="Cotton P."/>
            <person name="Danchin E.G."/>
            <person name="Da Silva C."/>
            <person name="Gautier A."/>
            <person name="Giraud C."/>
            <person name="Giraud T."/>
            <person name="Gonzalez C."/>
            <person name="Grossetete S."/>
            <person name="Guldener U."/>
            <person name="Henrissat B."/>
            <person name="Howlett B.J."/>
            <person name="Kodira C."/>
            <person name="Kretschmer M."/>
            <person name="Lappartient A."/>
            <person name="Leroch M."/>
            <person name="Levis C."/>
            <person name="Mauceli E."/>
            <person name="Neuveglise C."/>
            <person name="Oeser B."/>
            <person name="Pearson M."/>
            <person name="Poulain J."/>
            <person name="Poussereau N."/>
            <person name="Quesneville H."/>
            <person name="Rascle C."/>
            <person name="Schumacher J."/>
            <person name="Segurens B."/>
            <person name="Sexton A."/>
            <person name="Silva E."/>
            <person name="Sirven C."/>
            <person name="Soanes D.M."/>
            <person name="Talbot N.J."/>
            <person name="Templeton M."/>
            <person name="Yandava C."/>
            <person name="Yarden O."/>
            <person name="Zeng Q."/>
            <person name="Rollins J.A."/>
            <person name="Lebrun M.H."/>
            <person name="Dickman M."/>
        </authorList>
    </citation>
    <scope>NUCLEOTIDE SEQUENCE [LARGE SCALE GENOMIC DNA]</scope>
    <source>
        <strain evidence="7 8">B05.10</strain>
    </source>
</reference>
<feature type="domain" description="Tyrosinase copper-binding" evidence="5">
    <location>
        <begin position="112"/>
        <end position="129"/>
    </location>
</feature>
<dbReference type="Gene3D" id="1.10.1280.10">
    <property type="entry name" value="Di-copper center containing domain from catechol oxidase"/>
    <property type="match status" value="1"/>
</dbReference>
<dbReference type="Proteomes" id="UP000001798">
    <property type="component" value="Chromosome 1"/>
</dbReference>
<dbReference type="VEuPathDB" id="FungiDB:Bcin01g08630"/>
<reference evidence="7 8" key="3">
    <citation type="journal article" date="2017" name="Mol. Plant Pathol.">
        <title>A gapless genome sequence of the fungus Botrytis cinerea.</title>
        <authorList>
            <person name="Van Kan J.A."/>
            <person name="Stassen J.H."/>
            <person name="Mosbach A."/>
            <person name="Van Der Lee T.A."/>
            <person name="Faino L."/>
            <person name="Farmer A.D."/>
            <person name="Papasotiriou D.G."/>
            <person name="Zhou S."/>
            <person name="Seidl M.F."/>
            <person name="Cottam E."/>
            <person name="Edel D."/>
            <person name="Hahn M."/>
            <person name="Schwartz D.C."/>
            <person name="Dietrich R.A."/>
            <person name="Widdison S."/>
            <person name="Scalliet G."/>
        </authorList>
    </citation>
    <scope>NUCLEOTIDE SEQUENCE [LARGE SCALE GENOMIC DNA]</scope>
    <source>
        <strain evidence="7 8">B05.10</strain>
    </source>
</reference>
<dbReference type="Pfam" id="PF00264">
    <property type="entry name" value="Tyrosinase"/>
    <property type="match status" value="1"/>
</dbReference>
<dbReference type="GO" id="GO:0004497">
    <property type="term" value="F:monooxygenase activity"/>
    <property type="evidence" value="ECO:0007669"/>
    <property type="project" value="UniProtKB-KW"/>
</dbReference>
<protein>
    <recommendedName>
        <fullName evidence="5 6">Tyrosinase copper-binding domain-containing protein</fullName>
    </recommendedName>
</protein>
<accession>A0A384J750</accession>
<evidence type="ECO:0000259" key="6">
    <source>
        <dbReference type="PROSITE" id="PS00498"/>
    </source>
</evidence>
<keyword evidence="4" id="KW-0503">Monooxygenase</keyword>
<dbReference type="InterPro" id="IPR041640">
    <property type="entry name" value="Tyrosinase_C"/>
</dbReference>
<dbReference type="InterPro" id="IPR002227">
    <property type="entry name" value="Tyrosinase_Cu-bd"/>
</dbReference>
<dbReference type="PANTHER" id="PTHR11474">
    <property type="entry name" value="TYROSINASE FAMILY MEMBER"/>
    <property type="match status" value="1"/>
</dbReference>
<gene>
    <name evidence="7" type="ORF">BCIN_01g08630</name>
</gene>
<dbReference type="GeneID" id="5441726"/>
<feature type="domain" description="Tyrosinase copper-binding" evidence="6">
    <location>
        <begin position="306"/>
        <end position="317"/>
    </location>
</feature>
<dbReference type="PANTHER" id="PTHR11474:SF131">
    <property type="entry name" value="TYROSINASE COPPER-BINDING DOMAIN-CONTAINING PROTEIN"/>
    <property type="match status" value="1"/>
</dbReference>
<reference evidence="7 8" key="2">
    <citation type="journal article" date="2012" name="Eukaryot. Cell">
        <title>Genome update of Botrytis cinerea strains B05.10 and T4.</title>
        <authorList>
            <person name="Staats M."/>
            <person name="van Kan J.A."/>
        </authorList>
    </citation>
    <scope>NUCLEOTIDE SEQUENCE [LARGE SCALE GENOMIC DNA]</scope>
    <source>
        <strain evidence="7 8">B05.10</strain>
    </source>
</reference>
<keyword evidence="3" id="KW-0560">Oxidoreductase</keyword>
<dbReference type="GO" id="GO:0046872">
    <property type="term" value="F:metal ion binding"/>
    <property type="evidence" value="ECO:0007669"/>
    <property type="project" value="UniProtKB-KW"/>
</dbReference>
<sequence length="595" mass="66354">MIVKYPYIPWGFLACSIFITYCNAQYYPIAGVTTGINSNTKARPFRQDINDLQNNIEQWSLYIQALLAMQAANEYTDGLSYFQLAGIHGRPYVSWDGVNQTIGAPVTGYCTHDSVLFTTWHRPYLALFEQVLASYAQKIAKTYISTLYPAYQAAADNLRIPFWDWGVSPSMPSIINVPTVSIVLPSGTTTYVNNPLFRYNFQNKPLNQQQFPPGDSDGYMAQYNWTVRNPDYSGDGQSDFNAANMNLENAGLGDQVWTAIMKSSNFNSFATMAVSGASIESPHGAVHVLVGGSYGHMSFLSYSGFDPIFWLHHANVDRVLSMYQAINPSTFITLLSDWYGTYTIPPGTIDTASSPLKPFAITSSTFFTSNTCRSMSQFGYSYPEIMDWNMTAAEMTSYVIGRVNELYNSDGSNSKIKKRNFENRELSSEEQHEGSSANKTLREWTAALSVSKLDLQGQRFIIRLFLGEIPEDPEEWGRSESLVGSLVILPPPGAVSNEATKALAYDEIVILREPAIGSNYKAHEEDGDREGTEEFLKRNLRWRAQLLDNAPLHPTSLPTLKIIIGDEVLAMPYDITKKPVYGTKTLHPDIVVGGN</sequence>